<dbReference type="EMBL" id="CP073767">
    <property type="protein sequence ID" value="UWZ57501.1"/>
    <property type="molecule type" value="Genomic_DNA"/>
</dbReference>
<dbReference type="KEGG" id="daur:Daura_15895"/>
<keyword evidence="1" id="KW-0560">Oxidoreductase</keyword>
<evidence type="ECO:0000313" key="2">
    <source>
        <dbReference type="Proteomes" id="UP001058003"/>
    </source>
</evidence>
<dbReference type="OrthoDB" id="183023at2"/>
<dbReference type="Pfam" id="PF05721">
    <property type="entry name" value="PhyH"/>
    <property type="match status" value="1"/>
</dbReference>
<dbReference type="AlphaFoldDB" id="A0A9Q9IKV3"/>
<dbReference type="InterPro" id="IPR008775">
    <property type="entry name" value="Phytyl_CoA_dOase-like"/>
</dbReference>
<organism evidence="1 2">
    <name type="scientific">Dactylosporangium aurantiacum</name>
    <dbReference type="NCBI Taxonomy" id="35754"/>
    <lineage>
        <taxon>Bacteria</taxon>
        <taxon>Bacillati</taxon>
        <taxon>Actinomycetota</taxon>
        <taxon>Actinomycetes</taxon>
        <taxon>Micromonosporales</taxon>
        <taxon>Micromonosporaceae</taxon>
        <taxon>Dactylosporangium</taxon>
    </lineage>
</organism>
<accession>A0A9Q9IKV3</accession>
<keyword evidence="2" id="KW-1185">Reference proteome</keyword>
<dbReference type="PANTHER" id="PTHR40128">
    <property type="entry name" value="EXPRESSED PROTEIN"/>
    <property type="match status" value="1"/>
</dbReference>
<gene>
    <name evidence="1" type="ORF">Daura_15895</name>
</gene>
<dbReference type="RefSeq" id="WP_033359293.1">
    <property type="nucleotide sequence ID" value="NZ_CP073767.1"/>
</dbReference>
<keyword evidence="1" id="KW-0223">Dioxygenase</keyword>
<dbReference type="Proteomes" id="UP001058003">
    <property type="component" value="Chromosome"/>
</dbReference>
<dbReference type="Gene3D" id="2.60.120.620">
    <property type="entry name" value="q2cbj1_9rhob like domain"/>
    <property type="match status" value="1"/>
</dbReference>
<name>A0A9Q9IKV3_9ACTN</name>
<evidence type="ECO:0000313" key="1">
    <source>
        <dbReference type="EMBL" id="UWZ57501.1"/>
    </source>
</evidence>
<dbReference type="SUPFAM" id="SSF51197">
    <property type="entry name" value="Clavaminate synthase-like"/>
    <property type="match status" value="1"/>
</dbReference>
<protein>
    <submittedName>
        <fullName evidence="1">Phytanoyl-CoA dioxygenase family protein</fullName>
    </submittedName>
</protein>
<dbReference type="GO" id="GO:0016706">
    <property type="term" value="F:2-oxoglutarate-dependent dioxygenase activity"/>
    <property type="evidence" value="ECO:0007669"/>
    <property type="project" value="UniProtKB-ARBA"/>
</dbReference>
<sequence length="291" mass="32307">MTTVPTRPPLVYSNSVAIPFTEERFVPLPDSSALLGDAAALRARLAEDGALHLRGVLDPDEIWALRAAYFGRFPPGYLRPGTDPAAGVLGEEVVPLPPYGVPGHPAYEFVRSTAFLRFVDQPALRLIAETVLGEPVHRLARVILRHFDRRSGKSSRAHVDHTYMDRGSGRVVTMWLPIGHAPLETGGLVYLEGSHRLTPEELAPLRSVTDRPHDQRPLSHDLNWVGERIGRRWLWADYEAGDIALHGPHTVHAALDNATDAMRMSVDVRFAVRADRADERWLRPWAADDGA</sequence>
<reference evidence="1" key="1">
    <citation type="submission" date="2021-04" db="EMBL/GenBank/DDBJ databases">
        <title>Dactylosporangium aurantiacum NRRL B-8018 full assembly.</title>
        <authorList>
            <person name="Hartkoorn R.C."/>
            <person name="Beaudoing E."/>
            <person name="Hot D."/>
        </authorList>
    </citation>
    <scope>NUCLEOTIDE SEQUENCE</scope>
    <source>
        <strain evidence="1">NRRL B-8018</strain>
    </source>
</reference>
<proteinExistence type="predicted"/>
<dbReference type="PANTHER" id="PTHR40128:SF1">
    <property type="entry name" value="PHYTANOYL-COA HYDROXYLASE"/>
    <property type="match status" value="1"/>
</dbReference>